<dbReference type="InterPro" id="IPR036859">
    <property type="entry name" value="CAP-Gly_dom_sf"/>
</dbReference>
<dbReference type="InterPro" id="IPR015943">
    <property type="entry name" value="WD40/YVTN_repeat-like_dom_sf"/>
</dbReference>
<keyword evidence="2" id="KW-0677">Repeat</keyword>
<sequence length="487" mass="51630">MGGFALGDAVRVRATRARGVVAYVGGLSGKDGIFYGVELQRGAPGGRNDGSCEGTRYFRCAPGQGVFVRETNLEGLGAARSHQRHELYEFADEMAGSKAAESKMLVSHEESKGASRSQGPAVGAGGAFRTCATDTNGWKRGPVRPEGVAMDVSDRPLLCAAISPDGQECVVGGTDHGLKIFSLVKGKMIRNLYSKTAGHAEWVTDVSYCPDGTILSAGMDAKLCLWRGPRCDDVLGHRGSISRALVTTTGTHALSCGYDKTLRIWTLRSQTEASCVRAHKAPILDMTLSKAGLVLTGARDGTATIWDLQGRAPAAIFQEDSHSGHVTSLHTWDNASFATGDQAGFVRLLDPRSRGNNESSHSMACLHAGGAVNAIRTSFESDILISAGADKRVVASDLRKLDRPLWVAEGQHTDFIYSLHVAGDLVLSGSGNGTLLFHEVRSGKLLYGLGANQAAIRTIDSHGNRLLVAGDDGNAIAYEFNSHSFEG</sequence>
<reference evidence="5 6" key="1">
    <citation type="submission" date="2017-12" db="EMBL/GenBank/DDBJ databases">
        <title>Sequencing, de novo assembly and annotation of complete genome of a new Thraustochytrid species, strain FCC1311.</title>
        <authorList>
            <person name="Sedici K."/>
            <person name="Godart F."/>
            <person name="Aiese Cigliano R."/>
            <person name="Sanseverino W."/>
            <person name="Barakat M."/>
            <person name="Ortet P."/>
            <person name="Marechal E."/>
            <person name="Cagnac O."/>
            <person name="Amato A."/>
        </authorList>
    </citation>
    <scope>NUCLEOTIDE SEQUENCE [LARGE SCALE GENOMIC DNA]</scope>
</reference>
<comment type="caution">
    <text evidence="5">The sequence shown here is derived from an EMBL/GenBank/DDBJ whole genome shotgun (WGS) entry which is preliminary data.</text>
</comment>
<dbReference type="EMBL" id="BEYU01000011">
    <property type="protein sequence ID" value="GBG25090.1"/>
    <property type="molecule type" value="Genomic_DNA"/>
</dbReference>
<dbReference type="PROSITE" id="PS50245">
    <property type="entry name" value="CAP_GLY_2"/>
    <property type="match status" value="1"/>
</dbReference>
<dbReference type="InterPro" id="IPR036322">
    <property type="entry name" value="WD40_repeat_dom_sf"/>
</dbReference>
<dbReference type="AlphaFoldDB" id="A0A2R5G260"/>
<dbReference type="InParanoid" id="A0A2R5G260"/>
<evidence type="ECO:0000313" key="6">
    <source>
        <dbReference type="Proteomes" id="UP000241890"/>
    </source>
</evidence>
<dbReference type="InterPro" id="IPR019775">
    <property type="entry name" value="WD40_repeat_CS"/>
</dbReference>
<feature type="domain" description="CAP-Gly" evidence="4">
    <location>
        <begin position="25"/>
        <end position="69"/>
    </location>
</feature>
<dbReference type="PROSITE" id="PS00678">
    <property type="entry name" value="WD_REPEATS_1"/>
    <property type="match status" value="1"/>
</dbReference>
<evidence type="ECO:0000256" key="3">
    <source>
        <dbReference type="PROSITE-ProRule" id="PRU00221"/>
    </source>
</evidence>
<evidence type="ECO:0000256" key="1">
    <source>
        <dbReference type="ARBA" id="ARBA00022574"/>
    </source>
</evidence>
<dbReference type="OrthoDB" id="256303at2759"/>
<dbReference type="SMART" id="SM01052">
    <property type="entry name" value="CAP_GLY"/>
    <property type="match status" value="1"/>
</dbReference>
<evidence type="ECO:0000259" key="4">
    <source>
        <dbReference type="PROSITE" id="PS50245"/>
    </source>
</evidence>
<dbReference type="Proteomes" id="UP000241890">
    <property type="component" value="Unassembled WGS sequence"/>
</dbReference>
<dbReference type="Pfam" id="PF00400">
    <property type="entry name" value="WD40"/>
    <property type="match status" value="3"/>
</dbReference>
<dbReference type="SUPFAM" id="SSF50978">
    <property type="entry name" value="WD40 repeat-like"/>
    <property type="match status" value="1"/>
</dbReference>
<dbReference type="InterPro" id="IPR001680">
    <property type="entry name" value="WD40_rpt"/>
</dbReference>
<feature type="repeat" description="WD" evidence="3">
    <location>
        <begin position="234"/>
        <end position="275"/>
    </location>
</feature>
<feature type="repeat" description="WD" evidence="3">
    <location>
        <begin position="276"/>
        <end position="309"/>
    </location>
</feature>
<dbReference type="PROSITE" id="PS50082">
    <property type="entry name" value="WD_REPEATS_2"/>
    <property type="match status" value="3"/>
</dbReference>
<organism evidence="5 6">
    <name type="scientific">Hondaea fermentalgiana</name>
    <dbReference type="NCBI Taxonomy" id="2315210"/>
    <lineage>
        <taxon>Eukaryota</taxon>
        <taxon>Sar</taxon>
        <taxon>Stramenopiles</taxon>
        <taxon>Bigyra</taxon>
        <taxon>Labyrinthulomycetes</taxon>
        <taxon>Thraustochytrida</taxon>
        <taxon>Thraustochytriidae</taxon>
        <taxon>Hondaea</taxon>
    </lineage>
</organism>
<dbReference type="Gene3D" id="2.130.10.10">
    <property type="entry name" value="YVTN repeat-like/Quinoprotein amine dehydrogenase"/>
    <property type="match status" value="3"/>
</dbReference>
<evidence type="ECO:0000313" key="5">
    <source>
        <dbReference type="EMBL" id="GBG25090.1"/>
    </source>
</evidence>
<dbReference type="PANTHER" id="PTHR19848">
    <property type="entry name" value="WD40 REPEAT PROTEIN"/>
    <property type="match status" value="1"/>
</dbReference>
<keyword evidence="6" id="KW-1185">Reference proteome</keyword>
<dbReference type="SUPFAM" id="SSF74924">
    <property type="entry name" value="Cap-Gly domain"/>
    <property type="match status" value="1"/>
</dbReference>
<gene>
    <name evidence="5" type="ORF">FCC1311_013072</name>
</gene>
<dbReference type="Pfam" id="PF01302">
    <property type="entry name" value="CAP_GLY"/>
    <property type="match status" value="1"/>
</dbReference>
<name>A0A2R5G260_9STRA</name>
<keyword evidence="1 3" id="KW-0853">WD repeat</keyword>
<accession>A0A2R5G260</accession>
<proteinExistence type="predicted"/>
<feature type="repeat" description="WD" evidence="3">
    <location>
        <begin position="196"/>
        <end position="226"/>
    </location>
</feature>
<dbReference type="InterPro" id="IPR000938">
    <property type="entry name" value="CAP-Gly_domain"/>
</dbReference>
<dbReference type="Gene3D" id="2.30.30.190">
    <property type="entry name" value="CAP Gly-rich-like domain"/>
    <property type="match status" value="1"/>
</dbReference>
<evidence type="ECO:0000256" key="2">
    <source>
        <dbReference type="ARBA" id="ARBA00022737"/>
    </source>
</evidence>
<protein>
    <submittedName>
        <fullName evidence="5">Guanine nucleotide-binding protein subunit beta-2-like 1</fullName>
    </submittedName>
</protein>
<dbReference type="PANTHER" id="PTHR19848:SF7">
    <property type="entry name" value="F-BOX AND WD-40 DOMAIN PROTEIN 7"/>
    <property type="match status" value="1"/>
</dbReference>
<dbReference type="SMART" id="SM00320">
    <property type="entry name" value="WD40"/>
    <property type="match status" value="8"/>
</dbReference>